<dbReference type="SUPFAM" id="SSF52200">
    <property type="entry name" value="Toll/Interleukin receptor TIR domain"/>
    <property type="match status" value="1"/>
</dbReference>
<evidence type="ECO:0000313" key="7">
    <source>
        <dbReference type="Proteomes" id="UP001141806"/>
    </source>
</evidence>
<dbReference type="FunFam" id="3.40.50.10140:FF:000007">
    <property type="entry name" value="Disease resistance protein (TIR-NBS-LRR class)"/>
    <property type="match status" value="1"/>
</dbReference>
<dbReference type="PANTHER" id="PTHR32009:SF39">
    <property type="entry name" value="TIR DOMAIN-CONTAINING PROTEIN"/>
    <property type="match status" value="1"/>
</dbReference>
<evidence type="ECO:0000256" key="4">
    <source>
        <dbReference type="ARBA" id="ARBA00047304"/>
    </source>
</evidence>
<accession>A0A9Q0KV40</accession>
<dbReference type="AlphaFoldDB" id="A0A9Q0KV40"/>
<dbReference type="PROSITE" id="PS50104">
    <property type="entry name" value="TIR"/>
    <property type="match status" value="1"/>
</dbReference>
<feature type="domain" description="TIR" evidence="5">
    <location>
        <begin position="19"/>
        <end position="152"/>
    </location>
</feature>
<name>A0A9Q0KV40_9MAGN</name>
<dbReference type="Pfam" id="PF01582">
    <property type="entry name" value="TIR"/>
    <property type="match status" value="1"/>
</dbReference>
<dbReference type="OrthoDB" id="6160824at2759"/>
<dbReference type="InterPro" id="IPR035897">
    <property type="entry name" value="Toll_tir_struct_dom_sf"/>
</dbReference>
<evidence type="ECO:0000256" key="1">
    <source>
        <dbReference type="ARBA" id="ARBA00011982"/>
    </source>
</evidence>
<evidence type="ECO:0000256" key="3">
    <source>
        <dbReference type="ARBA" id="ARBA00023027"/>
    </source>
</evidence>
<gene>
    <name evidence="6" type="ORF">NE237_002529</name>
</gene>
<comment type="caution">
    <text evidence="6">The sequence shown here is derived from an EMBL/GenBank/DDBJ whole genome shotgun (WGS) entry which is preliminary data.</text>
</comment>
<evidence type="ECO:0000256" key="2">
    <source>
        <dbReference type="ARBA" id="ARBA00022801"/>
    </source>
</evidence>
<organism evidence="6 7">
    <name type="scientific">Protea cynaroides</name>
    <dbReference type="NCBI Taxonomy" id="273540"/>
    <lineage>
        <taxon>Eukaryota</taxon>
        <taxon>Viridiplantae</taxon>
        <taxon>Streptophyta</taxon>
        <taxon>Embryophyta</taxon>
        <taxon>Tracheophyta</taxon>
        <taxon>Spermatophyta</taxon>
        <taxon>Magnoliopsida</taxon>
        <taxon>Proteales</taxon>
        <taxon>Proteaceae</taxon>
        <taxon>Protea</taxon>
    </lineage>
</organism>
<reference evidence="6" key="1">
    <citation type="journal article" date="2023" name="Plant J.">
        <title>The genome of the king protea, Protea cynaroides.</title>
        <authorList>
            <person name="Chang J."/>
            <person name="Duong T.A."/>
            <person name="Schoeman C."/>
            <person name="Ma X."/>
            <person name="Roodt D."/>
            <person name="Barker N."/>
            <person name="Li Z."/>
            <person name="Van de Peer Y."/>
            <person name="Mizrachi E."/>
        </authorList>
    </citation>
    <scope>NUCLEOTIDE SEQUENCE</scope>
    <source>
        <tissue evidence="6">Young leaves</tissue>
    </source>
</reference>
<comment type="catalytic activity">
    <reaction evidence="4">
        <text>NAD(+) + H2O = ADP-D-ribose + nicotinamide + H(+)</text>
        <dbReference type="Rhea" id="RHEA:16301"/>
        <dbReference type="ChEBI" id="CHEBI:15377"/>
        <dbReference type="ChEBI" id="CHEBI:15378"/>
        <dbReference type="ChEBI" id="CHEBI:17154"/>
        <dbReference type="ChEBI" id="CHEBI:57540"/>
        <dbReference type="ChEBI" id="CHEBI:57967"/>
        <dbReference type="EC" id="3.2.2.6"/>
    </reaction>
    <physiologicalReaction direction="left-to-right" evidence="4">
        <dbReference type="Rhea" id="RHEA:16302"/>
    </physiologicalReaction>
</comment>
<dbReference type="Gene3D" id="3.40.50.10140">
    <property type="entry name" value="Toll/interleukin-1 receptor homology (TIR) domain"/>
    <property type="match status" value="1"/>
</dbReference>
<keyword evidence="2" id="KW-0378">Hydrolase</keyword>
<dbReference type="SMART" id="SM00255">
    <property type="entry name" value="TIR"/>
    <property type="match status" value="1"/>
</dbReference>
<evidence type="ECO:0000313" key="6">
    <source>
        <dbReference type="EMBL" id="KAJ4977423.1"/>
    </source>
</evidence>
<dbReference type="EC" id="3.2.2.6" evidence="1"/>
<dbReference type="PANTHER" id="PTHR32009">
    <property type="entry name" value="TMV RESISTANCE PROTEIN N-LIKE"/>
    <property type="match status" value="1"/>
</dbReference>
<dbReference type="Proteomes" id="UP001141806">
    <property type="component" value="Unassembled WGS sequence"/>
</dbReference>
<dbReference type="GO" id="GO:0061809">
    <property type="term" value="F:NAD+ nucleosidase activity, cyclic ADP-ribose generating"/>
    <property type="evidence" value="ECO:0007669"/>
    <property type="project" value="UniProtKB-EC"/>
</dbReference>
<dbReference type="InterPro" id="IPR000157">
    <property type="entry name" value="TIR_dom"/>
</dbReference>
<evidence type="ECO:0000259" key="5">
    <source>
        <dbReference type="PROSITE" id="PS50104"/>
    </source>
</evidence>
<keyword evidence="7" id="KW-1185">Reference proteome</keyword>
<keyword evidence="3" id="KW-0520">NAD</keyword>
<dbReference type="GO" id="GO:0007165">
    <property type="term" value="P:signal transduction"/>
    <property type="evidence" value="ECO:0007669"/>
    <property type="project" value="InterPro"/>
</dbReference>
<dbReference type="EMBL" id="JAMYWD010000003">
    <property type="protein sequence ID" value="KAJ4977423.1"/>
    <property type="molecule type" value="Genomic_DNA"/>
</dbReference>
<sequence>MAPTPTDCASSAASTNGSSSYDIFLSFRGEDIRNNFISFLHKALKDAGLNVFFDSENLWTGEAIGPTLQRAIEGSKISIPIFSSGYADSKWCLWELAQIVQCHRTNNQLVLPIFFHVDPSHVRNQTGSFEKIFHEHEKEFKPDIIKSWKDALGVVGNLKGDVLDETK</sequence>
<proteinExistence type="predicted"/>
<protein>
    <recommendedName>
        <fullName evidence="1">ADP-ribosyl cyclase/cyclic ADP-ribose hydrolase</fullName>
        <ecNumber evidence="1">3.2.2.6</ecNumber>
    </recommendedName>
</protein>